<dbReference type="Proteomes" id="UP000288086">
    <property type="component" value="Unassembled WGS sequence"/>
</dbReference>
<dbReference type="NCBIfam" id="TIGR02800">
    <property type="entry name" value="propeller_TolB"/>
    <property type="match status" value="1"/>
</dbReference>
<proteinExistence type="inferred from homology"/>
<evidence type="ECO:0000313" key="6">
    <source>
        <dbReference type="EMBL" id="RWX48969.1"/>
    </source>
</evidence>
<accession>A0A3S3UCY6</accession>
<sequence length="450" mass="50256">LINPCFLFLLTSSDMHVMNLFQSLLRRCVIASLIIVNVFFFVSGASAERIYLDIASSGVRKLVVAVPSFVDASGDQNTATGRDLARLMEEGLRFHGFVRILDSHRYEGQRRPDWRGLGADYVVMGKYTLAGERMTVSGSLFDVVSGDTFSARNYKGNSGQREKIALRLVDAMVEEFTGEPGVAGSSIAFVSDKTGSKEVYIADVFGRHVRQITRHDHLCVSPRFTADGTRLAYTSYHRGNQDLYLTDLDQNKKTRTLSRRRGMNLAPAFSPDNRTAVVTLSKDGNPDLYLMDMEGNIIRRLTRRAGINVSPSFSPDGRAICFVSDRSGKPQVYIMDLQTMQVQRLTFKGRENVEPSWSPRGDKIVYTHLAEGRYHIYTIPVSGGSPTRITSGARSCESPTWSPDGRLIAFSQEVNGKVEIYVVQVNGEGMRPLFALEGNQSYPRWSPRLY</sequence>
<dbReference type="InterPro" id="IPR014167">
    <property type="entry name" value="Tol-Pal_TolB"/>
</dbReference>
<dbReference type="GO" id="GO:0042597">
    <property type="term" value="C:periplasmic space"/>
    <property type="evidence" value="ECO:0007669"/>
    <property type="project" value="UniProtKB-SubCell"/>
</dbReference>
<reference evidence="6 7" key="1">
    <citation type="submission" date="2017-01" db="EMBL/GenBank/DDBJ databases">
        <title>The cable genome- insights into the physiology and evolution of filamentous bacteria capable of sulfide oxidation via long distance electron transfer.</title>
        <authorList>
            <person name="Schreiber L."/>
            <person name="Bjerg J.T."/>
            <person name="Boggild A."/>
            <person name="Van De Vossenberg J."/>
            <person name="Meysman F."/>
            <person name="Nielsen L.P."/>
            <person name="Schramm A."/>
            <person name="Kjeldsen K.U."/>
        </authorList>
    </citation>
    <scope>NUCLEOTIDE SEQUENCE [LARGE SCALE GENOMIC DNA]</scope>
    <source>
        <strain evidence="6">A1</strain>
    </source>
</reference>
<comment type="similarity">
    <text evidence="2">Belongs to the TolB family.</text>
</comment>
<keyword evidence="4" id="KW-0574">Periplasm</keyword>
<keyword evidence="3" id="KW-0732">Signal</keyword>
<feature type="non-terminal residue" evidence="6">
    <location>
        <position position="1"/>
    </location>
</feature>
<dbReference type="EMBL" id="MTKP01000092">
    <property type="protein sequence ID" value="RWX48969.1"/>
    <property type="molecule type" value="Genomic_DNA"/>
</dbReference>
<dbReference type="Gene3D" id="2.120.10.60">
    <property type="entry name" value="Tricorn protease N-terminal domain"/>
    <property type="match status" value="1"/>
</dbReference>
<evidence type="ECO:0000256" key="1">
    <source>
        <dbReference type="ARBA" id="ARBA00004418"/>
    </source>
</evidence>
<dbReference type="AlphaFoldDB" id="A0A3S3UCY6"/>
<dbReference type="InterPro" id="IPR011659">
    <property type="entry name" value="WD40"/>
</dbReference>
<dbReference type="HAMAP" id="MF_00671">
    <property type="entry name" value="TolB"/>
    <property type="match status" value="1"/>
</dbReference>
<gene>
    <name evidence="6" type="ORF">VT98_10922</name>
</gene>
<dbReference type="Pfam" id="PF07676">
    <property type="entry name" value="PD40"/>
    <property type="match status" value="5"/>
</dbReference>
<organism evidence="6 7">
    <name type="scientific">Candidatus Electrothrix communis</name>
    <dbReference type="NCBI Taxonomy" id="1859133"/>
    <lineage>
        <taxon>Bacteria</taxon>
        <taxon>Pseudomonadati</taxon>
        <taxon>Thermodesulfobacteriota</taxon>
        <taxon>Desulfobulbia</taxon>
        <taxon>Desulfobulbales</taxon>
        <taxon>Desulfobulbaceae</taxon>
        <taxon>Candidatus Electrothrix</taxon>
    </lineage>
</organism>
<evidence type="ECO:0000256" key="2">
    <source>
        <dbReference type="ARBA" id="ARBA00009820"/>
    </source>
</evidence>
<comment type="caution">
    <text evidence="6">The sequence shown here is derived from an EMBL/GenBank/DDBJ whole genome shotgun (WGS) entry which is preliminary data.</text>
</comment>
<dbReference type="Pfam" id="PF04052">
    <property type="entry name" value="TolB_N"/>
    <property type="match status" value="1"/>
</dbReference>
<dbReference type="InterPro" id="IPR011042">
    <property type="entry name" value="6-blade_b-propeller_TolB-like"/>
</dbReference>
<dbReference type="Gene3D" id="2.120.10.30">
    <property type="entry name" value="TolB, C-terminal domain"/>
    <property type="match status" value="1"/>
</dbReference>
<evidence type="ECO:0000256" key="3">
    <source>
        <dbReference type="ARBA" id="ARBA00022729"/>
    </source>
</evidence>
<dbReference type="SUPFAM" id="SSF52964">
    <property type="entry name" value="TolB, N-terminal domain"/>
    <property type="match status" value="1"/>
</dbReference>
<evidence type="ECO:0000313" key="7">
    <source>
        <dbReference type="Proteomes" id="UP000288086"/>
    </source>
</evidence>
<dbReference type="PANTHER" id="PTHR36842">
    <property type="entry name" value="PROTEIN TOLB HOMOLOG"/>
    <property type="match status" value="1"/>
</dbReference>
<evidence type="ECO:0000256" key="4">
    <source>
        <dbReference type="ARBA" id="ARBA00022764"/>
    </source>
</evidence>
<dbReference type="GO" id="GO:0017038">
    <property type="term" value="P:protein import"/>
    <property type="evidence" value="ECO:0007669"/>
    <property type="project" value="InterPro"/>
</dbReference>
<dbReference type="SUPFAM" id="SSF69304">
    <property type="entry name" value="Tricorn protease N-terminal domain"/>
    <property type="match status" value="1"/>
</dbReference>
<dbReference type="Gene3D" id="3.40.50.10070">
    <property type="entry name" value="TolB, N-terminal domain"/>
    <property type="match status" value="1"/>
</dbReference>
<feature type="domain" description="TolB N-terminal" evidence="5">
    <location>
        <begin position="51"/>
        <end position="147"/>
    </location>
</feature>
<comment type="subcellular location">
    <subcellularLocation>
        <location evidence="1">Periplasm</location>
    </subcellularLocation>
</comment>
<evidence type="ECO:0000259" key="5">
    <source>
        <dbReference type="Pfam" id="PF04052"/>
    </source>
</evidence>
<dbReference type="InterPro" id="IPR007195">
    <property type="entry name" value="TolB_N"/>
</dbReference>
<name>A0A3S3UCY6_9BACT</name>
<protein>
    <submittedName>
        <fullName evidence="6">TolB protein</fullName>
    </submittedName>
</protein>
<dbReference type="PANTHER" id="PTHR36842:SF1">
    <property type="entry name" value="PROTEIN TOLB"/>
    <property type="match status" value="1"/>
</dbReference>
<keyword evidence="7" id="KW-1185">Reference proteome</keyword>